<dbReference type="GeneID" id="97554173"/>
<dbReference type="AlphaFoldDB" id="A0A163FA13"/>
<dbReference type="RefSeq" id="WP_063480315.1">
    <property type="nucleotide sequence ID" value="NZ_CP147845.1"/>
</dbReference>
<gene>
    <name evidence="2" type="ORF">AWU65_29690</name>
</gene>
<keyword evidence="1" id="KW-0472">Membrane</keyword>
<keyword evidence="1" id="KW-1133">Transmembrane helix</keyword>
<feature type="transmembrane region" description="Helical" evidence="1">
    <location>
        <begin position="36"/>
        <end position="54"/>
    </location>
</feature>
<accession>A0A163FA13</accession>
<keyword evidence="1" id="KW-0812">Transmembrane</keyword>
<evidence type="ECO:0000313" key="3">
    <source>
        <dbReference type="Proteomes" id="UP000076796"/>
    </source>
</evidence>
<name>A0A163FA13_9BACL</name>
<protein>
    <submittedName>
        <fullName evidence="2">Uncharacterized protein</fullName>
    </submittedName>
</protein>
<sequence>MEYIRDYAMYASIFGMFSMSWFGWAQENPRASWRKYLGIASGAALLVCLLGVYLSITNWGAPSALTDQTNFKNYLISVYVEFFLAGLGAFLLIRKKRKDYVAPWIAFIVGIHFIGLSRVFDDPSLYVLAALLVAVSIISLFVSPKLRVANSAITGIGSGVVLFAFAVLGLVRFFLT</sequence>
<evidence type="ECO:0000313" key="2">
    <source>
        <dbReference type="EMBL" id="KZS44237.1"/>
    </source>
</evidence>
<feature type="transmembrane region" description="Helical" evidence="1">
    <location>
        <begin position="7"/>
        <end position="24"/>
    </location>
</feature>
<organism evidence="2 3">
    <name type="scientific">Paenibacillus glucanolyticus</name>
    <dbReference type="NCBI Taxonomy" id="59843"/>
    <lineage>
        <taxon>Bacteria</taxon>
        <taxon>Bacillati</taxon>
        <taxon>Bacillota</taxon>
        <taxon>Bacilli</taxon>
        <taxon>Bacillales</taxon>
        <taxon>Paenibacillaceae</taxon>
        <taxon>Paenibacillus</taxon>
    </lineage>
</organism>
<proteinExistence type="predicted"/>
<comment type="caution">
    <text evidence="2">The sequence shown here is derived from an EMBL/GenBank/DDBJ whole genome shotgun (WGS) entry which is preliminary data.</text>
</comment>
<reference evidence="2" key="1">
    <citation type="journal article" date="2016" name="Genome Announc.">
        <title>Draft genomes of two strains of Paenibacillus glucanolyticus with capability to degrade lignocellulose.</title>
        <authorList>
            <person name="Mathews S.L."/>
            <person name="Pawlak J."/>
            <person name="Grunden A.M."/>
        </authorList>
    </citation>
    <scope>NUCLEOTIDE SEQUENCE [LARGE SCALE GENOMIC DNA]</scope>
    <source>
        <strain evidence="2">SLM1</strain>
    </source>
</reference>
<evidence type="ECO:0000256" key="1">
    <source>
        <dbReference type="SAM" id="Phobius"/>
    </source>
</evidence>
<feature type="transmembrane region" description="Helical" evidence="1">
    <location>
        <begin position="125"/>
        <end position="143"/>
    </location>
</feature>
<feature type="transmembrane region" description="Helical" evidence="1">
    <location>
        <begin position="74"/>
        <end position="93"/>
    </location>
</feature>
<feature type="transmembrane region" description="Helical" evidence="1">
    <location>
        <begin position="155"/>
        <end position="175"/>
    </location>
</feature>
<keyword evidence="3" id="KW-1185">Reference proteome</keyword>
<dbReference type="EMBL" id="LWMH01000002">
    <property type="protein sequence ID" value="KZS44237.1"/>
    <property type="molecule type" value="Genomic_DNA"/>
</dbReference>
<feature type="transmembrane region" description="Helical" evidence="1">
    <location>
        <begin position="100"/>
        <end position="119"/>
    </location>
</feature>
<dbReference type="OrthoDB" id="3697173at2"/>
<dbReference type="Proteomes" id="UP000076796">
    <property type="component" value="Unassembled WGS sequence"/>
</dbReference>